<evidence type="ECO:0000256" key="4">
    <source>
        <dbReference type="ARBA" id="ARBA00022737"/>
    </source>
</evidence>
<keyword evidence="7" id="KW-1133">Transmembrane helix</keyword>
<evidence type="ECO:0000256" key="7">
    <source>
        <dbReference type="SAM" id="Phobius"/>
    </source>
</evidence>
<comment type="subcellular location">
    <subcellularLocation>
        <location evidence="1">Cell envelope</location>
    </subcellularLocation>
</comment>
<dbReference type="SUPFAM" id="SSF54862">
    <property type="entry name" value="4Fe-4S ferredoxins"/>
    <property type="match status" value="1"/>
</dbReference>
<dbReference type="GO" id="GO:0046872">
    <property type="term" value="F:metal ion binding"/>
    <property type="evidence" value="ECO:0007669"/>
    <property type="project" value="UniProtKB-KW"/>
</dbReference>
<organism evidence="9">
    <name type="scientific">marine sediment metagenome</name>
    <dbReference type="NCBI Taxonomy" id="412755"/>
    <lineage>
        <taxon>unclassified sequences</taxon>
        <taxon>metagenomes</taxon>
        <taxon>ecological metagenomes</taxon>
    </lineage>
</organism>
<protein>
    <recommendedName>
        <fullName evidence="8">4Fe-4S ferredoxin-type domain-containing protein</fullName>
    </recommendedName>
</protein>
<dbReference type="Pfam" id="PF13247">
    <property type="entry name" value="Fer4_11"/>
    <property type="match status" value="1"/>
</dbReference>
<proteinExistence type="predicted"/>
<feature type="domain" description="4Fe-4S ferredoxin-type" evidence="8">
    <location>
        <begin position="37"/>
        <end position="68"/>
    </location>
</feature>
<dbReference type="InterPro" id="IPR051555">
    <property type="entry name" value="FDH_Electron_Transfer_Unit"/>
</dbReference>
<keyword evidence="7" id="KW-0472">Membrane</keyword>
<dbReference type="Gene3D" id="3.30.70.20">
    <property type="match status" value="2"/>
</dbReference>
<accession>X0VMY2</accession>
<keyword evidence="6" id="KW-0411">Iron-sulfur</keyword>
<sequence length="238" mass="25905">SGELTTNRGTYENPPDLSANTWLKMRFTEIGDTPENLRWLFARRACMHCTDAACVEVCPTKALYHHELGFVAYKRELCTGCGYCVEACPFDVPRSGGGGAGTVHGVRTMSKCILCEDRITNGEEPACVKTCPTGALTYGDRSNLLADGQARVASLKSTYPNAYLYGEKELNGLHVLYVLDDTPEVYGLPANPQIPVAATVWQDVLQPVGWGLAGLVALGLGLNYVIARRKIKINSEEE</sequence>
<dbReference type="PANTHER" id="PTHR43545">
    <property type="entry name" value="FORMATE DEHYDROGENASE, NITRATE-INDUCIBLE, IRON-SULFUR SUBUNIT"/>
    <property type="match status" value="1"/>
</dbReference>
<keyword evidence="5" id="KW-0408">Iron</keyword>
<keyword evidence="4" id="KW-0677">Repeat</keyword>
<evidence type="ECO:0000259" key="8">
    <source>
        <dbReference type="PROSITE" id="PS51379"/>
    </source>
</evidence>
<evidence type="ECO:0000313" key="9">
    <source>
        <dbReference type="EMBL" id="GAG19585.1"/>
    </source>
</evidence>
<feature type="non-terminal residue" evidence="9">
    <location>
        <position position="1"/>
    </location>
</feature>
<dbReference type="GO" id="GO:0030313">
    <property type="term" value="C:cell envelope"/>
    <property type="evidence" value="ECO:0007669"/>
    <property type="project" value="UniProtKB-SubCell"/>
</dbReference>
<dbReference type="GO" id="GO:0051539">
    <property type="term" value="F:4 iron, 4 sulfur cluster binding"/>
    <property type="evidence" value="ECO:0007669"/>
    <property type="project" value="UniProtKB-KW"/>
</dbReference>
<dbReference type="AlphaFoldDB" id="X0VMY2"/>
<dbReference type="InterPro" id="IPR017896">
    <property type="entry name" value="4Fe4S_Fe-S-bd"/>
</dbReference>
<keyword evidence="3" id="KW-0479">Metal-binding</keyword>
<reference evidence="9" key="1">
    <citation type="journal article" date="2014" name="Front. Microbiol.">
        <title>High frequency of phylogenetically diverse reductive dehalogenase-homologous genes in deep subseafloor sedimentary metagenomes.</title>
        <authorList>
            <person name="Kawai M."/>
            <person name="Futagami T."/>
            <person name="Toyoda A."/>
            <person name="Takaki Y."/>
            <person name="Nishi S."/>
            <person name="Hori S."/>
            <person name="Arai W."/>
            <person name="Tsubouchi T."/>
            <person name="Morono Y."/>
            <person name="Uchiyama I."/>
            <person name="Ito T."/>
            <person name="Fujiyama A."/>
            <person name="Inagaki F."/>
            <person name="Takami H."/>
        </authorList>
    </citation>
    <scope>NUCLEOTIDE SEQUENCE</scope>
    <source>
        <strain evidence="9">Expedition CK06-06</strain>
    </source>
</reference>
<dbReference type="PROSITE" id="PS00198">
    <property type="entry name" value="4FE4S_FER_1"/>
    <property type="match status" value="1"/>
</dbReference>
<keyword evidence="2" id="KW-0004">4Fe-4S</keyword>
<evidence type="ECO:0000256" key="3">
    <source>
        <dbReference type="ARBA" id="ARBA00022723"/>
    </source>
</evidence>
<evidence type="ECO:0000256" key="2">
    <source>
        <dbReference type="ARBA" id="ARBA00022485"/>
    </source>
</evidence>
<dbReference type="InterPro" id="IPR017900">
    <property type="entry name" value="4Fe4S_Fe_S_CS"/>
</dbReference>
<dbReference type="PANTHER" id="PTHR43545:SF6">
    <property type="entry name" value="FORMATE DEHYDROGENASE, NITRATE-INDUCIBLE, IRON-SULFUR SUBUNIT"/>
    <property type="match status" value="1"/>
</dbReference>
<name>X0VMY2_9ZZZZ</name>
<evidence type="ECO:0000256" key="6">
    <source>
        <dbReference type="ARBA" id="ARBA00023014"/>
    </source>
</evidence>
<evidence type="ECO:0000256" key="5">
    <source>
        <dbReference type="ARBA" id="ARBA00023004"/>
    </source>
</evidence>
<feature type="transmembrane region" description="Helical" evidence="7">
    <location>
        <begin position="208"/>
        <end position="226"/>
    </location>
</feature>
<gene>
    <name evidence="9" type="ORF">S01H1_50992</name>
</gene>
<dbReference type="PROSITE" id="PS51379">
    <property type="entry name" value="4FE4S_FER_2"/>
    <property type="match status" value="2"/>
</dbReference>
<comment type="caution">
    <text evidence="9">The sequence shown here is derived from an EMBL/GenBank/DDBJ whole genome shotgun (WGS) entry which is preliminary data.</text>
</comment>
<keyword evidence="7" id="KW-0812">Transmembrane</keyword>
<feature type="domain" description="4Fe-4S ferredoxin-type" evidence="8">
    <location>
        <begin position="69"/>
        <end position="98"/>
    </location>
</feature>
<dbReference type="EMBL" id="BARS01032884">
    <property type="protein sequence ID" value="GAG19585.1"/>
    <property type="molecule type" value="Genomic_DNA"/>
</dbReference>
<evidence type="ECO:0000256" key="1">
    <source>
        <dbReference type="ARBA" id="ARBA00004196"/>
    </source>
</evidence>